<comment type="catalytic activity">
    <reaction evidence="8">
        <text>L-seryl-[protein] + ATP = 3-O-(5'-adenylyl)-L-seryl-[protein] + diphosphate</text>
        <dbReference type="Rhea" id="RHEA:58120"/>
        <dbReference type="Rhea" id="RHEA-COMP:9863"/>
        <dbReference type="Rhea" id="RHEA-COMP:15073"/>
        <dbReference type="ChEBI" id="CHEBI:29999"/>
        <dbReference type="ChEBI" id="CHEBI:30616"/>
        <dbReference type="ChEBI" id="CHEBI:33019"/>
        <dbReference type="ChEBI" id="CHEBI:142516"/>
        <dbReference type="EC" id="2.7.7.108"/>
    </reaction>
</comment>
<dbReference type="GO" id="GO:0070733">
    <property type="term" value="F:AMPylase activity"/>
    <property type="evidence" value="ECO:0007669"/>
    <property type="project" value="UniProtKB-EC"/>
</dbReference>
<dbReference type="EMBL" id="FONS01000007">
    <property type="protein sequence ID" value="SFF25426.1"/>
    <property type="molecule type" value="Genomic_DNA"/>
</dbReference>
<dbReference type="PANTHER" id="PTHR32057">
    <property type="entry name" value="PROTEIN ADENYLYLTRANSFERASE SELO, MITOCHONDRIAL"/>
    <property type="match status" value="1"/>
</dbReference>
<comment type="cofactor">
    <cofactor evidence="8">
        <name>Mg(2+)</name>
        <dbReference type="ChEBI" id="CHEBI:18420"/>
    </cofactor>
    <cofactor evidence="8">
        <name>Mn(2+)</name>
        <dbReference type="ChEBI" id="CHEBI:29035"/>
    </cofactor>
</comment>
<evidence type="ECO:0000313" key="10">
    <source>
        <dbReference type="Proteomes" id="UP000183129"/>
    </source>
</evidence>
<sequence length="521" mass="58686">MMEQLKSKIYKNEFTASFPGDHSGNVMPRQTPGMLYSDTTPTPVSAPVLLAWSEELATELNIAAPDETDILIVSGNQLNPSMVPYAACYAGHQFGNWAGQLGDGRAITLGEWEKPDGESIELQLKGAGPTPYSRRGDGRAVLRSSVREYLMSEAMYHLGVPTTRALSLVRTGDQVMRDLFYDGHPAPEPGAIVLRAAPSFLRFGNFELLAARQDKELLQQLTDWTISRYYPHLQGTREEKILNLFSEILERTATMIVEWLRVGFVHGVMNTDNMSILGLTIDFGPFSFLDDFDPDFTPNTTDLPGRRYAFGAQHTIGYWNLGCLAAAFSPLLESTDELSARLEKYKDIYLDKYYAMMAGKLGFDQLKPGDQQLIDQLEQLLGQIKPDMTIFYTLLEKLPAALQDPDALVEYLSPSLYDLIAPETSKAFWLIIKRYQERLQLNSISDEQRIQQMEAVNPKFILRNYLLYEAIADLEKGNNEKFSRLQQAIKKPYQDLFPELNIRRPVWAATQPGSSTLSCSS</sequence>
<accession>A0A1I2H9L6</accession>
<keyword evidence="3 8" id="KW-0548">Nucleotidyltransferase</keyword>
<comment type="catalytic activity">
    <reaction evidence="8">
        <text>L-histidyl-[protein] + UTP = N(tele)-(5'-uridylyl)-L-histidyl-[protein] + diphosphate</text>
        <dbReference type="Rhea" id="RHEA:83891"/>
        <dbReference type="Rhea" id="RHEA-COMP:9745"/>
        <dbReference type="Rhea" id="RHEA-COMP:20239"/>
        <dbReference type="ChEBI" id="CHEBI:29979"/>
        <dbReference type="ChEBI" id="CHEBI:33019"/>
        <dbReference type="ChEBI" id="CHEBI:46398"/>
        <dbReference type="ChEBI" id="CHEBI:233474"/>
    </reaction>
</comment>
<evidence type="ECO:0000256" key="4">
    <source>
        <dbReference type="ARBA" id="ARBA00022723"/>
    </source>
</evidence>
<feature type="binding site" evidence="8">
    <location>
        <position position="125"/>
    </location>
    <ligand>
        <name>ATP</name>
        <dbReference type="ChEBI" id="CHEBI:30616"/>
    </ligand>
</feature>
<keyword evidence="2 8" id="KW-0808">Transferase</keyword>
<protein>
    <recommendedName>
        <fullName evidence="8">Protein nucleotidyltransferase YdiU</fullName>
        <ecNumber evidence="8">2.7.7.-</ecNumber>
    </recommendedName>
    <alternativeName>
        <fullName evidence="8">Protein adenylyltransferase YdiU</fullName>
        <ecNumber evidence="8">2.7.7.108</ecNumber>
    </alternativeName>
    <alternativeName>
        <fullName evidence="8">Protein uridylyltransferase YdiU</fullName>
        <ecNumber evidence="8">2.7.7.-</ecNumber>
    </alternativeName>
</protein>
<comment type="function">
    <text evidence="8">Nucleotidyltransferase involved in the post-translational modification of proteins. It can catalyze the addition of adenosine monophosphate (AMP) or uridine monophosphate (UMP) to a protein, resulting in modifications known as AMPylation and UMPylation.</text>
</comment>
<keyword evidence="4 8" id="KW-0479">Metal-binding</keyword>
<evidence type="ECO:0000256" key="3">
    <source>
        <dbReference type="ARBA" id="ARBA00022695"/>
    </source>
</evidence>
<comment type="catalytic activity">
    <reaction evidence="8">
        <text>L-threonyl-[protein] + ATP = 3-O-(5'-adenylyl)-L-threonyl-[protein] + diphosphate</text>
        <dbReference type="Rhea" id="RHEA:54292"/>
        <dbReference type="Rhea" id="RHEA-COMP:11060"/>
        <dbReference type="Rhea" id="RHEA-COMP:13847"/>
        <dbReference type="ChEBI" id="CHEBI:30013"/>
        <dbReference type="ChEBI" id="CHEBI:30616"/>
        <dbReference type="ChEBI" id="CHEBI:33019"/>
        <dbReference type="ChEBI" id="CHEBI:138113"/>
        <dbReference type="EC" id="2.7.7.108"/>
    </reaction>
</comment>
<feature type="binding site" evidence="8">
    <location>
        <position position="104"/>
    </location>
    <ligand>
        <name>ATP</name>
        <dbReference type="ChEBI" id="CHEBI:30616"/>
    </ligand>
</feature>
<dbReference type="Pfam" id="PF02696">
    <property type="entry name" value="SelO"/>
    <property type="match status" value="1"/>
</dbReference>
<feature type="binding site" evidence="8">
    <location>
        <position position="105"/>
    </location>
    <ligand>
        <name>ATP</name>
        <dbReference type="ChEBI" id="CHEBI:30616"/>
    </ligand>
</feature>
<feature type="active site" description="Proton acceptor" evidence="8">
    <location>
        <position position="272"/>
    </location>
</feature>
<evidence type="ECO:0000256" key="8">
    <source>
        <dbReference type="HAMAP-Rule" id="MF_00692"/>
    </source>
</evidence>
<keyword evidence="5 8" id="KW-0547">Nucleotide-binding</keyword>
<reference evidence="9 10" key="1">
    <citation type="submission" date="2016-10" db="EMBL/GenBank/DDBJ databases">
        <authorList>
            <person name="de Groot N.N."/>
        </authorList>
    </citation>
    <scope>NUCLEOTIDE SEQUENCE [LARGE SCALE GENOMIC DNA]</scope>
    <source>
        <strain evidence="9 10">ATCC 51969</strain>
    </source>
</reference>
<evidence type="ECO:0000313" key="9">
    <source>
        <dbReference type="EMBL" id="SFF25426.1"/>
    </source>
</evidence>
<feature type="binding site" evidence="8">
    <location>
        <position position="202"/>
    </location>
    <ligand>
        <name>ATP</name>
        <dbReference type="ChEBI" id="CHEBI:30616"/>
    </ligand>
</feature>
<name>A0A1I2H9L6_9SPHI</name>
<feature type="binding site" evidence="8">
    <location>
        <position position="195"/>
    </location>
    <ligand>
        <name>ATP</name>
        <dbReference type="ChEBI" id="CHEBI:30616"/>
    </ligand>
</feature>
<organism evidence="9 10">
    <name type="scientific">Pedobacter antarcticus</name>
    <dbReference type="NCBI Taxonomy" id="34086"/>
    <lineage>
        <taxon>Bacteria</taxon>
        <taxon>Pseudomonadati</taxon>
        <taxon>Bacteroidota</taxon>
        <taxon>Sphingobacteriia</taxon>
        <taxon>Sphingobacteriales</taxon>
        <taxon>Sphingobacteriaceae</taxon>
        <taxon>Pedobacter</taxon>
    </lineage>
</organism>
<dbReference type="EC" id="2.7.7.108" evidence="8"/>
<evidence type="ECO:0000256" key="6">
    <source>
        <dbReference type="ARBA" id="ARBA00022840"/>
    </source>
</evidence>
<dbReference type="STRING" id="34086.SAMN04488084_102355"/>
<dbReference type="RefSeq" id="WP_234797567.1">
    <property type="nucleotide sequence ID" value="NZ_FONS01000007.1"/>
</dbReference>
<dbReference type="PANTHER" id="PTHR32057:SF14">
    <property type="entry name" value="PROTEIN ADENYLYLTRANSFERASE SELO, MITOCHONDRIAL"/>
    <property type="match status" value="1"/>
</dbReference>
<evidence type="ECO:0000256" key="7">
    <source>
        <dbReference type="ARBA" id="ARBA00022842"/>
    </source>
</evidence>
<comment type="catalytic activity">
    <reaction evidence="8">
        <text>L-tyrosyl-[protein] + ATP = O-(5'-adenylyl)-L-tyrosyl-[protein] + diphosphate</text>
        <dbReference type="Rhea" id="RHEA:54288"/>
        <dbReference type="Rhea" id="RHEA-COMP:10136"/>
        <dbReference type="Rhea" id="RHEA-COMP:13846"/>
        <dbReference type="ChEBI" id="CHEBI:30616"/>
        <dbReference type="ChEBI" id="CHEBI:33019"/>
        <dbReference type="ChEBI" id="CHEBI:46858"/>
        <dbReference type="ChEBI" id="CHEBI:83624"/>
        <dbReference type="EC" id="2.7.7.108"/>
    </reaction>
</comment>
<feature type="binding site" evidence="8">
    <location>
        <position position="282"/>
    </location>
    <ligand>
        <name>ATP</name>
        <dbReference type="ChEBI" id="CHEBI:30616"/>
    </ligand>
</feature>
<dbReference type="EC" id="2.7.7.-" evidence="8"/>
<evidence type="ECO:0000256" key="5">
    <source>
        <dbReference type="ARBA" id="ARBA00022741"/>
    </source>
</evidence>
<gene>
    <name evidence="8" type="primary">ydiU</name>
    <name evidence="8" type="synonym">selO</name>
    <name evidence="9" type="ORF">SAMN03003324_03023</name>
</gene>
<dbReference type="Proteomes" id="UP000183129">
    <property type="component" value="Unassembled WGS sequence"/>
</dbReference>
<feature type="binding site" evidence="8">
    <location>
        <position position="273"/>
    </location>
    <ligand>
        <name>Mg(2+)</name>
        <dbReference type="ChEBI" id="CHEBI:18420"/>
    </ligand>
</feature>
<comment type="catalytic activity">
    <reaction evidence="8">
        <text>L-seryl-[protein] + UTP = O-(5'-uridylyl)-L-seryl-[protein] + diphosphate</text>
        <dbReference type="Rhea" id="RHEA:64604"/>
        <dbReference type="Rhea" id="RHEA-COMP:9863"/>
        <dbReference type="Rhea" id="RHEA-COMP:16635"/>
        <dbReference type="ChEBI" id="CHEBI:29999"/>
        <dbReference type="ChEBI" id="CHEBI:33019"/>
        <dbReference type="ChEBI" id="CHEBI:46398"/>
        <dbReference type="ChEBI" id="CHEBI:156051"/>
    </reaction>
</comment>
<dbReference type="NCBIfam" id="NF000658">
    <property type="entry name" value="PRK00029.1"/>
    <property type="match status" value="1"/>
</dbReference>
<keyword evidence="8" id="KW-0464">Manganese</keyword>
<dbReference type="AlphaFoldDB" id="A0A1I2H9L6"/>
<feature type="binding site" evidence="8">
    <location>
        <position position="102"/>
    </location>
    <ligand>
        <name>ATP</name>
        <dbReference type="ChEBI" id="CHEBI:30616"/>
    </ligand>
</feature>
<comment type="similarity">
    <text evidence="1 8">Belongs to the SELO family.</text>
</comment>
<comment type="catalytic activity">
    <reaction evidence="8">
        <text>L-tyrosyl-[protein] + UTP = O-(5'-uridylyl)-L-tyrosyl-[protein] + diphosphate</text>
        <dbReference type="Rhea" id="RHEA:83887"/>
        <dbReference type="Rhea" id="RHEA-COMP:10136"/>
        <dbReference type="Rhea" id="RHEA-COMP:20238"/>
        <dbReference type="ChEBI" id="CHEBI:33019"/>
        <dbReference type="ChEBI" id="CHEBI:46398"/>
        <dbReference type="ChEBI" id="CHEBI:46858"/>
        <dbReference type="ChEBI" id="CHEBI:90602"/>
    </reaction>
</comment>
<keyword evidence="7 8" id="KW-0460">Magnesium</keyword>
<dbReference type="GO" id="GO:0030145">
    <property type="term" value="F:manganese ion binding"/>
    <property type="evidence" value="ECO:0007669"/>
    <property type="project" value="UniProtKB-UniRule"/>
</dbReference>
<dbReference type="HAMAP" id="MF_00692">
    <property type="entry name" value="SelO"/>
    <property type="match status" value="1"/>
</dbReference>
<feature type="binding site" evidence="8">
    <location>
        <position position="138"/>
    </location>
    <ligand>
        <name>ATP</name>
        <dbReference type="ChEBI" id="CHEBI:30616"/>
    </ligand>
</feature>
<dbReference type="GO" id="GO:0005524">
    <property type="term" value="F:ATP binding"/>
    <property type="evidence" value="ECO:0007669"/>
    <property type="project" value="UniProtKB-UniRule"/>
</dbReference>
<dbReference type="GO" id="GO:0000287">
    <property type="term" value="F:magnesium ion binding"/>
    <property type="evidence" value="ECO:0007669"/>
    <property type="project" value="UniProtKB-UniRule"/>
</dbReference>
<proteinExistence type="inferred from homology"/>
<evidence type="ECO:0000256" key="2">
    <source>
        <dbReference type="ARBA" id="ARBA00022679"/>
    </source>
</evidence>
<feature type="binding site" evidence="8">
    <location>
        <position position="137"/>
    </location>
    <ligand>
        <name>ATP</name>
        <dbReference type="ChEBI" id="CHEBI:30616"/>
    </ligand>
</feature>
<feature type="binding site" evidence="8">
    <location>
        <position position="282"/>
    </location>
    <ligand>
        <name>Mg(2+)</name>
        <dbReference type="ChEBI" id="CHEBI:18420"/>
    </ligand>
</feature>
<dbReference type="InterPro" id="IPR003846">
    <property type="entry name" value="SelO"/>
</dbReference>
<evidence type="ECO:0000256" key="1">
    <source>
        <dbReference type="ARBA" id="ARBA00009747"/>
    </source>
</evidence>
<keyword evidence="6 8" id="KW-0067">ATP-binding</keyword>